<reference evidence="1" key="1">
    <citation type="submission" date="2020-11" db="EMBL/GenBank/DDBJ databases">
        <authorList>
            <person name="Paraskevopoulou S."/>
            <person name="Kaefer S."/>
            <person name="Zirkel F."/>
            <person name="Donath A."/>
            <person name="Petersen M."/>
            <person name="Liu S."/>
            <person name="Zhou X."/>
            <person name="Drosten C."/>
            <person name="Misof B."/>
            <person name="Junglen S."/>
        </authorList>
    </citation>
    <scope>NUCLEOTIDE SEQUENCE</scope>
    <source>
        <strain evidence="1">OKIAV413</strain>
    </source>
</reference>
<evidence type="ECO:0000313" key="1">
    <source>
        <dbReference type="EMBL" id="QTJ63625.1"/>
    </source>
</evidence>
<sequence>MASMSWNVANGLSKKCQALITFSYRFLGNKQGIGISGATGDGWNVIRGYIKGVTPGKYHSVQTQSNGTGDDKFVSYAGKFCFSTDIPANSQNIRIDFPIFSDGVDIWAIITISAILFTSKKLTSSLQVDLEESAWMFDESDWHVV</sequence>
<accession>A0A8A6RKQ4</accession>
<proteinExistence type="predicted"/>
<name>A0A8A6RKQ4_9TOMB</name>
<dbReference type="EMBL" id="MW208790">
    <property type="protein sequence ID" value="QTJ63625.1"/>
    <property type="molecule type" value="Genomic_RNA"/>
</dbReference>
<organism evidence="1">
    <name type="scientific">Coleopteran tombus-related virus</name>
    <dbReference type="NCBI Taxonomy" id="2822551"/>
    <lineage>
        <taxon>Viruses</taxon>
        <taxon>Riboviria</taxon>
        <taxon>Orthornavirae</taxon>
        <taxon>Kitrinoviricota</taxon>
        <taxon>Tolucaviricetes</taxon>
        <taxon>Tolivirales</taxon>
        <taxon>Tombusviridae</taxon>
    </lineage>
</organism>
<protein>
    <submittedName>
        <fullName evidence="1">Uncharacterized protein</fullName>
    </submittedName>
</protein>
<reference evidence="1" key="2">
    <citation type="journal article" date="2021" name="Virus Evol.">
        <title>Viromics of extant insect orders unveil the evolution of the flavi-like superfamily.</title>
        <authorList>
            <person name="Sofia P."/>
            <person name="Simon K."/>
            <person name="Florian Z."/>
            <person name="Alexander D."/>
            <person name="Malte P."/>
            <person name="Shanlin L."/>
            <person name="Xin Z."/>
            <person name="Christian D."/>
            <person name="Bernhard M."/>
            <person name="Sandra J."/>
        </authorList>
    </citation>
    <scope>NUCLEOTIDE SEQUENCE</scope>
    <source>
        <strain evidence="1">OKIAV413</strain>
    </source>
</reference>